<dbReference type="OrthoDB" id="3219582at2759"/>
<feature type="region of interest" description="Disordered" evidence="1">
    <location>
        <begin position="404"/>
        <end position="451"/>
    </location>
</feature>
<feature type="compositionally biased region" description="Basic and acidic residues" evidence="1">
    <location>
        <begin position="755"/>
        <end position="770"/>
    </location>
</feature>
<feature type="compositionally biased region" description="Polar residues" evidence="1">
    <location>
        <begin position="719"/>
        <end position="744"/>
    </location>
</feature>
<reference evidence="3 4" key="1">
    <citation type="journal article" date="2019" name="Nat. Ecol. Evol.">
        <title>Megaphylogeny resolves global patterns of mushroom evolution.</title>
        <authorList>
            <person name="Varga T."/>
            <person name="Krizsan K."/>
            <person name="Foldi C."/>
            <person name="Dima B."/>
            <person name="Sanchez-Garcia M."/>
            <person name="Sanchez-Ramirez S."/>
            <person name="Szollosi G.J."/>
            <person name="Szarkandi J.G."/>
            <person name="Papp V."/>
            <person name="Albert L."/>
            <person name="Andreopoulos W."/>
            <person name="Angelini C."/>
            <person name="Antonin V."/>
            <person name="Barry K.W."/>
            <person name="Bougher N.L."/>
            <person name="Buchanan P."/>
            <person name="Buyck B."/>
            <person name="Bense V."/>
            <person name="Catcheside P."/>
            <person name="Chovatia M."/>
            <person name="Cooper J."/>
            <person name="Damon W."/>
            <person name="Desjardin D."/>
            <person name="Finy P."/>
            <person name="Geml J."/>
            <person name="Haridas S."/>
            <person name="Hughes K."/>
            <person name="Justo A."/>
            <person name="Karasinski D."/>
            <person name="Kautmanova I."/>
            <person name="Kiss B."/>
            <person name="Kocsube S."/>
            <person name="Kotiranta H."/>
            <person name="LaButti K.M."/>
            <person name="Lechner B.E."/>
            <person name="Liimatainen K."/>
            <person name="Lipzen A."/>
            <person name="Lukacs Z."/>
            <person name="Mihaltcheva S."/>
            <person name="Morgado L.N."/>
            <person name="Niskanen T."/>
            <person name="Noordeloos M.E."/>
            <person name="Ohm R.A."/>
            <person name="Ortiz-Santana B."/>
            <person name="Ovrebo C."/>
            <person name="Racz N."/>
            <person name="Riley R."/>
            <person name="Savchenko A."/>
            <person name="Shiryaev A."/>
            <person name="Soop K."/>
            <person name="Spirin V."/>
            <person name="Szebenyi C."/>
            <person name="Tomsovsky M."/>
            <person name="Tulloss R.E."/>
            <person name="Uehling J."/>
            <person name="Grigoriev I.V."/>
            <person name="Vagvolgyi C."/>
            <person name="Papp T."/>
            <person name="Martin F.M."/>
            <person name="Miettinen O."/>
            <person name="Hibbett D.S."/>
            <person name="Nagy L.G."/>
        </authorList>
    </citation>
    <scope>NUCLEOTIDE SEQUENCE [LARGE SCALE GENOMIC DNA]</scope>
    <source>
        <strain evidence="3 4">FP101781</strain>
    </source>
</reference>
<dbReference type="Proteomes" id="UP000298030">
    <property type="component" value="Unassembled WGS sequence"/>
</dbReference>
<feature type="transmembrane region" description="Helical" evidence="2">
    <location>
        <begin position="83"/>
        <end position="109"/>
    </location>
</feature>
<organism evidence="3 4">
    <name type="scientific">Coprinellus micaceus</name>
    <name type="common">Glistening ink-cap mushroom</name>
    <name type="synonym">Coprinus micaceus</name>
    <dbReference type="NCBI Taxonomy" id="71717"/>
    <lineage>
        <taxon>Eukaryota</taxon>
        <taxon>Fungi</taxon>
        <taxon>Dikarya</taxon>
        <taxon>Basidiomycota</taxon>
        <taxon>Agaricomycotina</taxon>
        <taxon>Agaricomycetes</taxon>
        <taxon>Agaricomycetidae</taxon>
        <taxon>Agaricales</taxon>
        <taxon>Agaricineae</taxon>
        <taxon>Psathyrellaceae</taxon>
        <taxon>Coprinellus</taxon>
    </lineage>
</organism>
<evidence type="ECO:0000313" key="3">
    <source>
        <dbReference type="EMBL" id="TEB25544.1"/>
    </source>
</evidence>
<comment type="caution">
    <text evidence="3">The sequence shown here is derived from an EMBL/GenBank/DDBJ whole genome shotgun (WGS) entry which is preliminary data.</text>
</comment>
<sequence>MSSFCLSSAVILRCVPLSSFQSIVILIPTVVEVVFTSSLVITLWNSGHKRHLLLTAEGWVYFLLSIFELLTHVLDSAQRDVDVFAGFDVTVGVASFLPLFFYCFFLYIYSDTELLPNAVSLPRKLGKVASLLLLILIPAIVGFNEVASFVGIERRLDTTSGQIVIGFSSQKNWTLNLFFSSLTLALATLFQAIIFSVTAFRVVVALLNQRRFEQLGQDAVHMVNGMGWLAAGMKLGAIESVVGFAGGSFGIVLTRRILRLLGRACLCFGVVKGVDEVEDFRAVRQDLDRGKSNSKFYQKNPRGLKQLISNPRFSTFQQLSDPLAGTAYLPRDHLYNNHTFDYNRDEKSLKTPEEHLRSLQDVPGLATFESLGKRYSNTPGQRVTVYRNSGGAPTLQLRLSNVELPTPAQIEETVSSRPRSSSSLTGLPPSLIKGSGWTHEKQDSEESYQARRSRQLLSAAVQEEYRNSAAQSITEPSVVEILSEGEALSRFDHVQGPQVNCTPSTETSNVTKVRGDADVTHKNPFELESPQSDETTSPHKFRIVSDQSFRSLPDTLQAVRELANEFPGPPLNYNGQPIMGALTPVSTWTGPAAPSLFSKSVRSSLEAVENAIGTPRASLEKNKRRGGGRTGPRTEDEESLVGMPKSASGSSPQIFVVSDGHGSQEKLVKPKPSFMSSHTNKSIDPFDDSRPTTPVQEIMNRPTLLRPHPRLDIPAHSVSVPTSPDTFSPLSQYPSRASRSSQLDPFNELAVRTGDSSDLRKSGRWKHDSSRLPPPPERAFAPGEGLPTTPVRFSSITTADSSESGSRLSVGVVMLGSTTTVDKLRRPPSRIIWKMPEAVVERGREEEGIAPGAPSLQRNDSDASEARRRQKSIDAAAHLLSNSIPWLKNPEIEEEERKLQEAMASSSSLPPRRPMLSRVKTVGSVDVERTTPTQTMGPMRRSLRVEPIMIPPALAMYGQAVDVSQGDVDDVDDSVPISLRPRQYS</sequence>
<keyword evidence="2" id="KW-0812">Transmembrane</keyword>
<dbReference type="STRING" id="71717.A0A4Y7SVA2"/>
<feature type="transmembrane region" description="Helical" evidence="2">
    <location>
        <begin position="226"/>
        <end position="253"/>
    </location>
</feature>
<name>A0A4Y7SVA2_COPMI</name>
<dbReference type="EMBL" id="QPFP01000056">
    <property type="protein sequence ID" value="TEB25544.1"/>
    <property type="molecule type" value="Genomic_DNA"/>
</dbReference>
<evidence type="ECO:0000256" key="2">
    <source>
        <dbReference type="SAM" id="Phobius"/>
    </source>
</evidence>
<feature type="compositionally biased region" description="Low complexity" evidence="1">
    <location>
        <begin position="415"/>
        <end position="431"/>
    </location>
</feature>
<keyword evidence="4" id="KW-1185">Reference proteome</keyword>
<gene>
    <name evidence="3" type="ORF">FA13DRAFT_1898547</name>
</gene>
<feature type="transmembrane region" description="Helical" evidence="2">
    <location>
        <begin position="51"/>
        <end position="71"/>
    </location>
</feature>
<feature type="transmembrane region" description="Helical" evidence="2">
    <location>
        <begin position="129"/>
        <end position="152"/>
    </location>
</feature>
<accession>A0A4Y7SVA2</accession>
<evidence type="ECO:0000256" key="1">
    <source>
        <dbReference type="SAM" id="MobiDB-lite"/>
    </source>
</evidence>
<feature type="transmembrane region" description="Helical" evidence="2">
    <location>
        <begin position="173"/>
        <end position="206"/>
    </location>
</feature>
<feature type="region of interest" description="Disordered" evidence="1">
    <location>
        <begin position="612"/>
        <end position="787"/>
    </location>
</feature>
<feature type="region of interest" description="Disordered" evidence="1">
    <location>
        <begin position="843"/>
        <end position="871"/>
    </location>
</feature>
<evidence type="ECO:0000313" key="4">
    <source>
        <dbReference type="Proteomes" id="UP000298030"/>
    </source>
</evidence>
<dbReference type="AlphaFoldDB" id="A0A4Y7SVA2"/>
<feature type="transmembrane region" description="Helical" evidence="2">
    <location>
        <begin position="23"/>
        <end position="45"/>
    </location>
</feature>
<protein>
    <submittedName>
        <fullName evidence="3">Uncharacterized protein</fullName>
    </submittedName>
</protein>
<feature type="region of interest" description="Disordered" evidence="1">
    <location>
        <begin position="965"/>
        <end position="985"/>
    </location>
</feature>
<keyword evidence="2" id="KW-1133">Transmembrane helix</keyword>
<keyword evidence="2" id="KW-0472">Membrane</keyword>
<proteinExistence type="predicted"/>